<dbReference type="EMBL" id="CP003261">
    <property type="protein sequence ID" value="AGK96991.1"/>
    <property type="molecule type" value="Genomic_DNA"/>
</dbReference>
<protein>
    <recommendedName>
        <fullName evidence="2">Pyridoxamine 5'-phosphate oxidase N-terminal domain-containing protein</fullName>
    </recommendedName>
</protein>
<dbReference type="InterPro" id="IPR011576">
    <property type="entry name" value="Pyridox_Oxase_N"/>
</dbReference>
<evidence type="ECO:0000256" key="1">
    <source>
        <dbReference type="ARBA" id="ARBA00023002"/>
    </source>
</evidence>
<evidence type="ECO:0000313" key="3">
    <source>
        <dbReference type="EMBL" id="AGK96991.1"/>
    </source>
</evidence>
<dbReference type="InterPro" id="IPR012349">
    <property type="entry name" value="Split_barrel_FMN-bd"/>
</dbReference>
<name>R4K5M2_CLOPA</name>
<reference evidence="3 4" key="1">
    <citation type="submission" date="2012-01" db="EMBL/GenBank/DDBJ databases">
        <title>Complete sequence of chromosome of Clostridium pasteurianum BC1.</title>
        <authorList>
            <consortium name="US DOE Joint Genome Institute"/>
            <person name="Lucas S."/>
            <person name="Han J."/>
            <person name="Lapidus A."/>
            <person name="Cheng J.-F."/>
            <person name="Goodwin L."/>
            <person name="Pitluck S."/>
            <person name="Peters L."/>
            <person name="Mikhailova N."/>
            <person name="Teshima H."/>
            <person name="Detter J.C."/>
            <person name="Han C."/>
            <person name="Tapia R."/>
            <person name="Land M."/>
            <person name="Hauser L."/>
            <person name="Kyrpides N."/>
            <person name="Ivanova N."/>
            <person name="Pagani I."/>
            <person name="Dunn J."/>
            <person name="Taghavi S."/>
            <person name="Francis A."/>
            <person name="van der Lelie D."/>
            <person name="Woyke T."/>
        </authorList>
    </citation>
    <scope>NUCLEOTIDE SEQUENCE [LARGE SCALE GENOMIC DNA]</scope>
    <source>
        <strain evidence="3 4">BC1</strain>
    </source>
</reference>
<feature type="domain" description="Pyridoxamine 5'-phosphate oxidase N-terminal" evidence="2">
    <location>
        <begin position="2"/>
        <end position="121"/>
    </location>
</feature>
<sequence>MEKVLQFLRENLVCCLATCSNGKPRASAMEYVVVGDNILFATDGDSIKAANLKSNNKISFSANAMPKFVTIDGTTATPNEDEINTYNKILFERHPEFKEMVEKGMMKPFVYFKLIPEVVYYNDYSAGMRPTEVIKL</sequence>
<dbReference type="Pfam" id="PF01243">
    <property type="entry name" value="PNPOx_N"/>
    <property type="match status" value="1"/>
</dbReference>
<dbReference type="GO" id="GO:0005829">
    <property type="term" value="C:cytosol"/>
    <property type="evidence" value="ECO:0007669"/>
    <property type="project" value="TreeGrafter"/>
</dbReference>
<dbReference type="SUPFAM" id="SSF50475">
    <property type="entry name" value="FMN-binding split barrel"/>
    <property type="match status" value="1"/>
</dbReference>
<dbReference type="PANTHER" id="PTHR35176">
    <property type="entry name" value="HEME OXYGENASE HI_0854-RELATED"/>
    <property type="match status" value="1"/>
</dbReference>
<gene>
    <name evidence="3" type="ORF">Clopa_2110</name>
</gene>
<evidence type="ECO:0000259" key="2">
    <source>
        <dbReference type="Pfam" id="PF01243"/>
    </source>
</evidence>
<dbReference type="GO" id="GO:0016627">
    <property type="term" value="F:oxidoreductase activity, acting on the CH-CH group of donors"/>
    <property type="evidence" value="ECO:0007669"/>
    <property type="project" value="TreeGrafter"/>
</dbReference>
<dbReference type="Proteomes" id="UP000013523">
    <property type="component" value="Chromosome"/>
</dbReference>
<accession>R4K5M2</accession>
<proteinExistence type="predicted"/>
<dbReference type="KEGG" id="cpas:Clopa_2110"/>
<dbReference type="RefSeq" id="WP_015615299.1">
    <property type="nucleotide sequence ID" value="NC_021182.1"/>
</dbReference>
<dbReference type="Gene3D" id="2.30.110.10">
    <property type="entry name" value="Electron Transport, Fmn-binding Protein, Chain A"/>
    <property type="match status" value="1"/>
</dbReference>
<dbReference type="PANTHER" id="PTHR35176:SF6">
    <property type="entry name" value="HEME OXYGENASE HI_0854-RELATED"/>
    <property type="match status" value="1"/>
</dbReference>
<dbReference type="PATRIC" id="fig|86416.3.peg.2085"/>
<dbReference type="InterPro" id="IPR052019">
    <property type="entry name" value="F420H2_bilvrd_red/Heme_oxyg"/>
</dbReference>
<keyword evidence="1" id="KW-0560">Oxidoreductase</keyword>
<organism evidence="3 4">
    <name type="scientific">Clostridium pasteurianum BC1</name>
    <dbReference type="NCBI Taxonomy" id="86416"/>
    <lineage>
        <taxon>Bacteria</taxon>
        <taxon>Bacillati</taxon>
        <taxon>Bacillota</taxon>
        <taxon>Clostridia</taxon>
        <taxon>Eubacteriales</taxon>
        <taxon>Clostridiaceae</taxon>
        <taxon>Clostridium</taxon>
    </lineage>
</organism>
<dbReference type="AlphaFoldDB" id="R4K5M2"/>
<evidence type="ECO:0000313" key="4">
    <source>
        <dbReference type="Proteomes" id="UP000013523"/>
    </source>
</evidence>
<dbReference type="HOGENOM" id="CLU_1871830_0_0_9"/>
<dbReference type="GO" id="GO:0070967">
    <property type="term" value="F:coenzyme F420 binding"/>
    <property type="evidence" value="ECO:0007669"/>
    <property type="project" value="TreeGrafter"/>
</dbReference>
<dbReference type="OrthoDB" id="9792542at2"/>
<keyword evidence="4" id="KW-1185">Reference proteome</keyword>